<evidence type="ECO:0000313" key="3">
    <source>
        <dbReference type="EMBL" id="KAG2467260.1"/>
    </source>
</evidence>
<proteinExistence type="inferred from homology"/>
<dbReference type="EMBL" id="JAATIS010000859">
    <property type="protein sequence ID" value="KAG2467260.1"/>
    <property type="molecule type" value="Genomic_DNA"/>
</dbReference>
<dbReference type="Pfam" id="PF00106">
    <property type="entry name" value="adh_short"/>
    <property type="match status" value="1"/>
</dbReference>
<protein>
    <submittedName>
        <fullName evidence="3">RDH13 dehydrogenase</fullName>
    </submittedName>
</protein>
<accession>A0A8X7XH27</accession>
<dbReference type="PRINTS" id="PR00081">
    <property type="entry name" value="GDHRDH"/>
</dbReference>
<name>A0A8X7XH27_POLSE</name>
<reference evidence="3 4" key="1">
    <citation type="journal article" date="2021" name="Cell">
        <title>Tracing the genetic footprints of vertebrate landing in non-teleost ray-finned fishes.</title>
        <authorList>
            <person name="Bi X."/>
            <person name="Wang K."/>
            <person name="Yang L."/>
            <person name="Pan H."/>
            <person name="Jiang H."/>
            <person name="Wei Q."/>
            <person name="Fang M."/>
            <person name="Yu H."/>
            <person name="Zhu C."/>
            <person name="Cai Y."/>
            <person name="He Y."/>
            <person name="Gan X."/>
            <person name="Zeng H."/>
            <person name="Yu D."/>
            <person name="Zhu Y."/>
            <person name="Jiang H."/>
            <person name="Qiu Q."/>
            <person name="Yang H."/>
            <person name="Zhang Y.E."/>
            <person name="Wang W."/>
            <person name="Zhu M."/>
            <person name="He S."/>
            <person name="Zhang G."/>
        </authorList>
    </citation>
    <scope>NUCLEOTIDE SEQUENCE [LARGE SCALE GENOMIC DNA]</scope>
    <source>
        <strain evidence="3">Bchr_013</strain>
    </source>
</reference>
<keyword evidence="2" id="KW-0560">Oxidoreductase</keyword>
<dbReference type="Proteomes" id="UP000886611">
    <property type="component" value="Unassembled WGS sequence"/>
</dbReference>
<dbReference type="PANTHER" id="PTHR43157">
    <property type="entry name" value="PHOSPHATIDYLINOSITOL-GLYCAN BIOSYNTHESIS CLASS F PROTEIN-RELATED"/>
    <property type="match status" value="1"/>
</dbReference>
<evidence type="ECO:0000256" key="2">
    <source>
        <dbReference type="ARBA" id="ARBA00023002"/>
    </source>
</evidence>
<dbReference type="PANTHER" id="PTHR43157:SF59">
    <property type="entry name" value="RETINOL DEHYDROGENASE 13"/>
    <property type="match status" value="1"/>
</dbReference>
<dbReference type="Gene3D" id="3.40.50.720">
    <property type="entry name" value="NAD(P)-binding Rossmann-like Domain"/>
    <property type="match status" value="2"/>
</dbReference>
<comment type="similarity">
    <text evidence="1">Belongs to the short-chain dehydrogenases/reductases (SDR) family.</text>
</comment>
<dbReference type="InterPro" id="IPR036291">
    <property type="entry name" value="NAD(P)-bd_dom_sf"/>
</dbReference>
<dbReference type="SUPFAM" id="SSF51735">
    <property type="entry name" value="NAD(P)-binding Rossmann-fold domains"/>
    <property type="match status" value="1"/>
</dbReference>
<comment type="caution">
    <text evidence="3">The sequence shown here is derived from an EMBL/GenBank/DDBJ whole genome shotgun (WGS) entry which is preliminary data.</text>
</comment>
<organism evidence="3 4">
    <name type="scientific">Polypterus senegalus</name>
    <name type="common">Senegal bichir</name>
    <dbReference type="NCBI Taxonomy" id="55291"/>
    <lineage>
        <taxon>Eukaryota</taxon>
        <taxon>Metazoa</taxon>
        <taxon>Chordata</taxon>
        <taxon>Craniata</taxon>
        <taxon>Vertebrata</taxon>
        <taxon>Euteleostomi</taxon>
        <taxon>Actinopterygii</taxon>
        <taxon>Polypteriformes</taxon>
        <taxon>Polypteridae</taxon>
        <taxon>Polypterus</taxon>
    </lineage>
</organism>
<gene>
    <name evidence="3" type="primary">Rdh13</name>
    <name evidence="3" type="ORF">GTO96_0010031</name>
</gene>
<feature type="non-terminal residue" evidence="3">
    <location>
        <position position="1"/>
    </location>
</feature>
<evidence type="ECO:0000313" key="4">
    <source>
        <dbReference type="Proteomes" id="UP000886611"/>
    </source>
</evidence>
<feature type="non-terminal residue" evidence="3">
    <location>
        <position position="251"/>
    </location>
</feature>
<evidence type="ECO:0000256" key="1">
    <source>
        <dbReference type="ARBA" id="ARBA00006484"/>
    </source>
</evidence>
<dbReference type="AlphaFoldDB" id="A0A8X7XH27"/>
<sequence length="251" mass="28499">MHAWHRLRTPSESWTRCHAAQYRATVRARCSISFGPAWDFWRLDYATGGTCPSKAKITGKTVVITGANAGIGKETAWELARRGGHIIMGCRDMEKCEAAAKEIRRDTLNHNVFARHLDLASMKSITNFAKKINEGHFLLTNLLLDKMKSSAPSRIINVSSLVHLAGQIDLEDLNWERKKYDTKAAYCQSKLANVMFTKELARRLQGKNQLSAAASRVAVWPMCLDAILIPYHLRRHFPYRFISQVFNLPQE</sequence>
<dbReference type="GO" id="GO:0016491">
    <property type="term" value="F:oxidoreductase activity"/>
    <property type="evidence" value="ECO:0007669"/>
    <property type="project" value="UniProtKB-KW"/>
</dbReference>
<dbReference type="InterPro" id="IPR002347">
    <property type="entry name" value="SDR_fam"/>
</dbReference>
<keyword evidence="4" id="KW-1185">Reference proteome</keyword>